<feature type="compositionally biased region" description="Pro residues" evidence="2">
    <location>
        <begin position="1321"/>
        <end position="1331"/>
    </location>
</feature>
<feature type="compositionally biased region" description="Basic and acidic residues" evidence="2">
    <location>
        <begin position="517"/>
        <end position="526"/>
    </location>
</feature>
<feature type="domain" description="FHA" evidence="3">
    <location>
        <begin position="1354"/>
        <end position="1407"/>
    </location>
</feature>
<dbReference type="CDD" id="cd00060">
    <property type="entry name" value="FHA"/>
    <property type="match status" value="3"/>
</dbReference>
<evidence type="ECO:0000259" key="3">
    <source>
        <dbReference type="PROSITE" id="PS50006"/>
    </source>
</evidence>
<dbReference type="InterPro" id="IPR008984">
    <property type="entry name" value="SMAD_FHA_dom_sf"/>
</dbReference>
<evidence type="ECO:0000313" key="4">
    <source>
        <dbReference type="EMBL" id="PSR58036.1"/>
    </source>
</evidence>
<organism evidence="4 5">
    <name type="scientific">Nocardia nova</name>
    <dbReference type="NCBI Taxonomy" id="37330"/>
    <lineage>
        <taxon>Bacteria</taxon>
        <taxon>Bacillati</taxon>
        <taxon>Actinomycetota</taxon>
        <taxon>Actinomycetes</taxon>
        <taxon>Mycobacteriales</taxon>
        <taxon>Nocardiaceae</taxon>
        <taxon>Nocardia</taxon>
    </lineage>
</organism>
<dbReference type="PANTHER" id="PTHR23308">
    <property type="entry name" value="NUCLEAR INHIBITOR OF PROTEIN PHOSPHATASE-1"/>
    <property type="match status" value="1"/>
</dbReference>
<dbReference type="Proteomes" id="UP000241647">
    <property type="component" value="Unassembled WGS sequence"/>
</dbReference>
<dbReference type="Pfam" id="PF17914">
    <property type="entry name" value="HopA1"/>
    <property type="match status" value="1"/>
</dbReference>
<feature type="domain" description="FHA" evidence="3">
    <location>
        <begin position="1466"/>
        <end position="1518"/>
    </location>
</feature>
<dbReference type="SUPFAM" id="SSF49879">
    <property type="entry name" value="SMAD/FHA domain"/>
    <property type="match status" value="3"/>
</dbReference>
<evidence type="ECO:0000256" key="1">
    <source>
        <dbReference type="ARBA" id="ARBA00022553"/>
    </source>
</evidence>
<dbReference type="Gene3D" id="2.60.200.20">
    <property type="match status" value="3"/>
</dbReference>
<evidence type="ECO:0000313" key="5">
    <source>
        <dbReference type="Proteomes" id="UP000241647"/>
    </source>
</evidence>
<feature type="region of interest" description="Disordered" evidence="2">
    <location>
        <begin position="424"/>
        <end position="543"/>
    </location>
</feature>
<gene>
    <name evidence="4" type="ORF">C8259_32005</name>
</gene>
<dbReference type="EMBL" id="PYHS01000028">
    <property type="protein sequence ID" value="PSR58036.1"/>
    <property type="molecule type" value="Genomic_DNA"/>
</dbReference>
<dbReference type="SMART" id="SM00240">
    <property type="entry name" value="FHA"/>
    <property type="match status" value="3"/>
</dbReference>
<accession>A0A2T2YRD2</accession>
<dbReference type="InterPro" id="IPR040871">
    <property type="entry name" value="HopA1"/>
</dbReference>
<proteinExistence type="predicted"/>
<feature type="region of interest" description="Disordered" evidence="2">
    <location>
        <begin position="588"/>
        <end position="607"/>
    </location>
</feature>
<sequence>MIGRIEGSLRMPDASHMLTEVPAFLRDLVLGHWPATLVDPMRRCGDAHFDLCKALTVAADDYCAMATEAEASIEGAIRSGLAERHRAVAAVLRNQAALHHSLGMQFHSTADSTLSTQHLLIVAGIVLGAQVTYDMLLFFQGGGFKALADRMAAEAEMRLIAQRFATEVGREVVAGAARRAALHGAVHAAKVGALFGGVTSAGAQAWDLMDGNRKSFDVGAFLEQSAGGALGGVVGAEIGRRVAPRLMGNLVGGGTRNIASLVGRTMVVGGVGGLGGGIAGAVPSLVLHHENIHSLGDLFKAVRDSAITGFGGGFIGAASGALRPPRPARHEPVAGRGPTDFGPRVEALLHSGSPVRIEHVSLRGRPGEAPITAEKLTFGDGTRAFRAVVDTPAAARLTRLHTTGSGEPARTLHVVGRHLFAEAPRAPGDSVAPARSLANRETARQQAHPTEGPGREPPRRGAAVSARGDRPPAPIDHSVHPGRTPGGDRATPEPRVPIAVRYDGQPVSEIPGLAHSRFGDESRHPLADPSPAPHAMSDHQVGDSPVAVVKAQHEGGMGEDGPLPGREPTPFDESVDQFVIQQMIGGGDDIPPPPPPEGWNFEEGDPPNDNDRALADHAFSRLPGADDGIPGGPEAGALLLPMDPSAYRDGEVSAEEFAAHGRAQALNNLAWWRSLSDESIPDGLRARVAQERFEGSGFGLSRLQRAVLRTHPELLTRALGIPDDVAGQASLRVLNARMRTLIAKAESGVGFTRDELMEYARTPQLIDAITMDPSMAVNMRDFDPATGEAAFVFGNAATATKRVYVVTPIHPNLFTSDYHANWMTAKRLYDRMQQMRPDADVAVIAWVRGPESDNAAGDALRGPLLRRDIAVGNAVHQQHSVVDPDLVAAGIELDVAGGHDVITFDHASAAAYAAVGEEGLHTIYTVDPKEGPPPENLPNDVSRYTSNTRKNEPITGLNSDNGPRLAAVDGTRHPARAGFGEPNPMLNVMAKIGLGHDVSRYIPELSDRFGALKPDGDHHPAGNRTLAELGADDVFPIPDGPLDWQTLEGSVRGRLVPVVDAEAGRLNPLDRLTADLRNGIARDDRGDVVPGVVADSYTVVLDNGYGTYRVEMSRIGDEIVVFDPLVSGPLELSRWRELQLHSEVDKAWVIAHQVDGDGVLRPIDDNLHDRSADHDEMPSRPIGEYGVDAPLAERVPGRLTLARHDGLASYLRDVTTGGEIVLGRSAAGATLFEHYGSVSRNHARVGVFRDGRVWIADNGSSRGTFVNGERLTPGEMRVIGPNDIVQLGHDFRTTISFHPERPLVEQQVAAEPDGPVHPGAARPPEPTPAADPPQHFLRLGDEASPIPLSPGDVIPLGREGDPRLPPGLRENDYASRHHAEIKMGEDGRLLVTDTDSTNGTYINGQRIPPREEVPLEPGDTLRIGRFETTVRVENPEAELMAMPPVAFVRSANNDGPPLRLAPGDEVVLGRQEGPLLPRLAVHNSISRRHATIGMDDEGRLWIRDEGSTFGTFVDGEPIPPGQQVPIGDRSVIRLSHGYELTAHSSEVVHELRQPVHDAVAAWPEVFAKPRRLDELLRKMPLTMSFDHVVKLRELSFLRNGVLAPDPARESLDNFVLDLWRNRESIDSWQNIEARAHSSDVRNVSYHPQAFLRELASTVGVSDDHMISLETPTGQRLPAPERLDQLAPDEVGYLHFSRPGAVDGAGTEIAVNVGVDAAPSVLRDLVRNVLGNPDFPGITDIAVKGPLVDRADGIVITINDAGTVQRLVQWLNEYRQDGRHYLFRPDIPAMMHQAGYGIGVMDRTPANNLGEVQARQLFAAMRSTIDGGGGLGTFREKVHELFLRNGIDPMHPYRAAPRR</sequence>
<protein>
    <recommendedName>
        <fullName evidence="3">FHA domain-containing protein</fullName>
    </recommendedName>
</protein>
<reference evidence="4 5" key="1">
    <citation type="submission" date="2018-02" db="EMBL/GenBank/DDBJ databases">
        <title>8 Nocardia nova and 1 Nocardia cyriacigeorgica strain used for evolution to TMP-SMX.</title>
        <authorList>
            <person name="Mehta H."/>
            <person name="Weng J."/>
            <person name="Shamoo Y."/>
        </authorList>
    </citation>
    <scope>NUCLEOTIDE SEQUENCE [LARGE SCALE GENOMIC DNA]</scope>
    <source>
        <strain evidence="4 5">ATCC 33727</strain>
    </source>
</reference>
<dbReference type="Pfam" id="PF00498">
    <property type="entry name" value="FHA"/>
    <property type="match status" value="3"/>
</dbReference>
<evidence type="ECO:0000256" key="2">
    <source>
        <dbReference type="SAM" id="MobiDB-lite"/>
    </source>
</evidence>
<dbReference type="PROSITE" id="PS50006">
    <property type="entry name" value="FHA_DOMAIN"/>
    <property type="match status" value="3"/>
</dbReference>
<name>A0A2T2YRD2_9NOCA</name>
<feature type="region of interest" description="Disordered" evidence="2">
    <location>
        <begin position="1311"/>
        <end position="1359"/>
    </location>
</feature>
<dbReference type="InterPro" id="IPR050923">
    <property type="entry name" value="Cell_Proc_Reg/RNA_Proc"/>
</dbReference>
<feature type="domain" description="FHA" evidence="3">
    <location>
        <begin position="1220"/>
        <end position="1271"/>
    </location>
</feature>
<comment type="caution">
    <text evidence="4">The sequence shown here is derived from an EMBL/GenBank/DDBJ whole genome shotgun (WGS) entry which is preliminary data.</text>
</comment>
<keyword evidence="1" id="KW-0597">Phosphoprotein</keyword>
<dbReference type="InterPro" id="IPR000253">
    <property type="entry name" value="FHA_dom"/>
</dbReference>